<protein>
    <submittedName>
        <fullName evidence="1">Uncharacterized protein</fullName>
    </submittedName>
</protein>
<proteinExistence type="predicted"/>
<name>A0A2P2P0V6_RHIMU</name>
<organism evidence="1">
    <name type="scientific">Rhizophora mucronata</name>
    <name type="common">Asiatic mangrove</name>
    <dbReference type="NCBI Taxonomy" id="61149"/>
    <lineage>
        <taxon>Eukaryota</taxon>
        <taxon>Viridiplantae</taxon>
        <taxon>Streptophyta</taxon>
        <taxon>Embryophyta</taxon>
        <taxon>Tracheophyta</taxon>
        <taxon>Spermatophyta</taxon>
        <taxon>Magnoliopsida</taxon>
        <taxon>eudicotyledons</taxon>
        <taxon>Gunneridae</taxon>
        <taxon>Pentapetalae</taxon>
        <taxon>rosids</taxon>
        <taxon>fabids</taxon>
        <taxon>Malpighiales</taxon>
        <taxon>Rhizophoraceae</taxon>
        <taxon>Rhizophora</taxon>
    </lineage>
</organism>
<accession>A0A2P2P0V6</accession>
<dbReference type="EMBL" id="GGEC01067890">
    <property type="protein sequence ID" value="MBX48374.1"/>
    <property type="molecule type" value="Transcribed_RNA"/>
</dbReference>
<evidence type="ECO:0000313" key="1">
    <source>
        <dbReference type="EMBL" id="MBX48374.1"/>
    </source>
</evidence>
<sequence length="10" mass="1400">MAWMRRVFFR</sequence>
<reference evidence="1" key="1">
    <citation type="submission" date="2018-02" db="EMBL/GenBank/DDBJ databases">
        <title>Rhizophora mucronata_Transcriptome.</title>
        <authorList>
            <person name="Meera S.P."/>
            <person name="Sreeshan A."/>
            <person name="Augustine A."/>
        </authorList>
    </citation>
    <scope>NUCLEOTIDE SEQUENCE</scope>
    <source>
        <tissue evidence="1">Leaf</tissue>
    </source>
</reference>